<keyword evidence="2" id="KW-1185">Reference proteome</keyword>
<gene>
    <name evidence="1" type="ORF">Ahy_B02g057966</name>
</gene>
<sequence>MRTWLRLNKRLAAISSASLKTKGKNFGYTQPQGDPGGVFVNGSEQVTIMQRNRINIKSCLFKLLKMKELVVSMSNCV</sequence>
<evidence type="ECO:0000313" key="1">
    <source>
        <dbReference type="EMBL" id="RYR24461.1"/>
    </source>
</evidence>
<reference evidence="1 2" key="1">
    <citation type="submission" date="2019-01" db="EMBL/GenBank/DDBJ databases">
        <title>Sequencing of cultivated peanut Arachis hypogaea provides insights into genome evolution and oil improvement.</title>
        <authorList>
            <person name="Chen X."/>
        </authorList>
    </citation>
    <scope>NUCLEOTIDE SEQUENCE [LARGE SCALE GENOMIC DNA]</scope>
    <source>
        <strain evidence="2">cv. Fuhuasheng</strain>
        <tissue evidence="1">Leaves</tissue>
    </source>
</reference>
<comment type="caution">
    <text evidence="1">The sequence shown here is derived from an EMBL/GenBank/DDBJ whole genome shotgun (WGS) entry which is preliminary data.</text>
</comment>
<protein>
    <submittedName>
        <fullName evidence="1">Uncharacterized protein</fullName>
    </submittedName>
</protein>
<evidence type="ECO:0000313" key="2">
    <source>
        <dbReference type="Proteomes" id="UP000289738"/>
    </source>
</evidence>
<name>A0A445ADE8_ARAHY</name>
<organism evidence="1 2">
    <name type="scientific">Arachis hypogaea</name>
    <name type="common">Peanut</name>
    <dbReference type="NCBI Taxonomy" id="3818"/>
    <lineage>
        <taxon>Eukaryota</taxon>
        <taxon>Viridiplantae</taxon>
        <taxon>Streptophyta</taxon>
        <taxon>Embryophyta</taxon>
        <taxon>Tracheophyta</taxon>
        <taxon>Spermatophyta</taxon>
        <taxon>Magnoliopsida</taxon>
        <taxon>eudicotyledons</taxon>
        <taxon>Gunneridae</taxon>
        <taxon>Pentapetalae</taxon>
        <taxon>rosids</taxon>
        <taxon>fabids</taxon>
        <taxon>Fabales</taxon>
        <taxon>Fabaceae</taxon>
        <taxon>Papilionoideae</taxon>
        <taxon>50 kb inversion clade</taxon>
        <taxon>dalbergioids sensu lato</taxon>
        <taxon>Dalbergieae</taxon>
        <taxon>Pterocarpus clade</taxon>
        <taxon>Arachis</taxon>
    </lineage>
</organism>
<accession>A0A445ADE8</accession>
<dbReference type="AlphaFoldDB" id="A0A445ADE8"/>
<proteinExistence type="predicted"/>
<dbReference type="EMBL" id="SDMP01000012">
    <property type="protein sequence ID" value="RYR24461.1"/>
    <property type="molecule type" value="Genomic_DNA"/>
</dbReference>
<dbReference type="Proteomes" id="UP000289738">
    <property type="component" value="Chromosome B02"/>
</dbReference>